<proteinExistence type="predicted"/>
<dbReference type="EMBL" id="FMAK01000029">
    <property type="protein sequence ID" value="SCB67868.1"/>
    <property type="molecule type" value="Genomic_DNA"/>
</dbReference>
<dbReference type="PROSITE" id="PS51257">
    <property type="entry name" value="PROKAR_LIPOPROTEIN"/>
    <property type="match status" value="1"/>
</dbReference>
<evidence type="ECO:0000259" key="1">
    <source>
        <dbReference type="Pfam" id="PF13130"/>
    </source>
</evidence>
<evidence type="ECO:0000313" key="2">
    <source>
        <dbReference type="EMBL" id="SCB67868.1"/>
    </source>
</evidence>
<organism evidence="2 3">
    <name type="scientific">Bacillus mycoides</name>
    <dbReference type="NCBI Taxonomy" id="1405"/>
    <lineage>
        <taxon>Bacteria</taxon>
        <taxon>Bacillati</taxon>
        <taxon>Bacillota</taxon>
        <taxon>Bacilli</taxon>
        <taxon>Bacillales</taxon>
        <taxon>Bacillaceae</taxon>
        <taxon>Bacillus</taxon>
        <taxon>Bacillus cereus group</taxon>
    </lineage>
</organism>
<accession>A0A1G4EJ69</accession>
<dbReference type="Pfam" id="PF13130">
    <property type="entry name" value="DUF3952"/>
    <property type="match status" value="1"/>
</dbReference>
<dbReference type="AlphaFoldDB" id="A0A1G4EJ69"/>
<protein>
    <recommendedName>
        <fullName evidence="1">DUF3952 domain-containing protein</fullName>
    </recommendedName>
</protein>
<dbReference type="InterPro" id="IPR025019">
    <property type="entry name" value="DUF3952"/>
</dbReference>
<evidence type="ECO:0000313" key="3">
    <source>
        <dbReference type="Proteomes" id="UP000195696"/>
    </source>
</evidence>
<feature type="domain" description="DUF3952" evidence="1">
    <location>
        <begin position="18"/>
        <end position="121"/>
    </location>
</feature>
<sequence>MKLKKKSKMMIVLSIVASLLSGCGFGETKIEYERLVKALDEGDMKTVMSASDDGYAYVTQRGIYSTFEQKEDGEHSKTIRQTTEGVYNTKDKSLYGEAIQTVATDIEKDTGKRSKENYKKETIYSTHVKCENGQVKSPDSNLDVSYVNLIVNRLNGIGKLKMKPEDDIKKFDQPNSVGYRLTESEFKNIINNKLKIQYDEFDGATIVLHLDAPKNPKQILQMRIDIDFKEKNEDGKLVENMFQIITYFNRKQDNYQDARQEYLKYKAQYNKRDG</sequence>
<name>A0A1G4EJ69_BACMY</name>
<reference evidence="2 3" key="1">
    <citation type="submission" date="2016-08" db="EMBL/GenBank/DDBJ databases">
        <authorList>
            <person name="Seilhamer J.J."/>
        </authorList>
    </citation>
    <scope>NUCLEOTIDE SEQUENCE [LARGE SCALE GENOMIC DNA]</scope>
    <source>
        <strain evidence="2 3">SDA_GO95</strain>
    </source>
</reference>
<dbReference type="Proteomes" id="UP000195696">
    <property type="component" value="Unassembled WGS sequence"/>
</dbReference>
<dbReference type="RefSeq" id="WP_171902555.1">
    <property type="nucleotide sequence ID" value="NZ_CP071808.1"/>
</dbReference>
<gene>
    <name evidence="2" type="ORF">BWGO95_01997</name>
</gene>